<keyword evidence="4" id="KW-1185">Reference proteome</keyword>
<feature type="transmembrane region" description="Helical" evidence="1">
    <location>
        <begin position="156"/>
        <end position="173"/>
    </location>
</feature>
<proteinExistence type="predicted"/>
<feature type="transmembrane region" description="Helical" evidence="1">
    <location>
        <begin position="641"/>
        <end position="667"/>
    </location>
</feature>
<dbReference type="InterPro" id="IPR046623">
    <property type="entry name" value="DUF6536"/>
</dbReference>
<keyword evidence="1" id="KW-1133">Transmembrane helix</keyword>
<sequence length="750" mass="83364">MRGPYRQVQGENDDISYWPDHNSALDGNLDVDSKSPRRPSNYYTEGWRFGAINCAISASIAFLINIIATIWASTLKDQQDGVMRQGDCDSIHKVNSGLHLLINLLGTILLSSSNYCMQCLSAPTRREIDLAHRNAKWLDIGVPSVRNLRFISRKRACLWFALGLSSLPLHLFYNSVVFASISSNDYYAFSVSQSFVDNAECQNCSYAFYHKDDREAVENSSTTRYELQSAFQHAKLFERLLETLHAKARNGTLDRLEPSACINAYAQMIQNSRSNVLLVASNDEFPPSSNHTYFSGTDAYYYTTFTAEDAQSVDYAADAYYWMCRDTYLYTDPCPNCYSGKSRNPCASVIDYVRKEPRNWTVGGYPVEYCLSDKAPPVCKLQFSLGIAILVIVLNFCKALIILYTVFGVEDDPLMTMGDAVASFLENPDSTTRNMCLLTMKQAKTYNWCRPALSQEWDPTVHRWKDATSKTRRTTTFAMYVLALILVGILLGMGVSALVDGRSLPDLVRLGYGVVDPRAVISWNITSITSNIIMANLPQPILSFLYFSFNGLFTCMLLSVEWNKFGHERKGLRVSHAPRGAQRSTYFLQLPYRFALPLMLLSGVLHWLVSQSIFLVAIDLYSDDGLPNLLATEPGGWLTCGYSPIAIISVLILGIFMVLAGFALGYLKYKPGIPLAGSCSAAISAACHSIEWDGVEGRKIAISKLQWGVVGTGLDGIGHCAFSSKEVKQPETGVFYAGTISSGQGGQRRD</sequence>
<reference evidence="3 4" key="1">
    <citation type="submission" date="2016-07" db="EMBL/GenBank/DDBJ databases">
        <title>Pervasive Adenine N6-methylation of Active Genes in Fungi.</title>
        <authorList>
            <consortium name="DOE Joint Genome Institute"/>
            <person name="Mondo S.J."/>
            <person name="Dannebaum R.O."/>
            <person name="Kuo R.C."/>
            <person name="Labutti K."/>
            <person name="Haridas S."/>
            <person name="Kuo A."/>
            <person name="Salamov A."/>
            <person name="Ahrendt S.R."/>
            <person name="Lipzen A."/>
            <person name="Sullivan W."/>
            <person name="Andreopoulos W.B."/>
            <person name="Clum A."/>
            <person name="Lindquist E."/>
            <person name="Daum C."/>
            <person name="Ramamoorthy G.K."/>
            <person name="Gryganskyi A."/>
            <person name="Culley D."/>
            <person name="Magnuson J.K."/>
            <person name="James T.Y."/>
            <person name="O'Malley M.A."/>
            <person name="Stajich J.E."/>
            <person name="Spatafora J.W."/>
            <person name="Visel A."/>
            <person name="Grigoriev I.V."/>
        </authorList>
    </citation>
    <scope>NUCLEOTIDE SEQUENCE [LARGE SCALE GENOMIC DNA]</scope>
    <source>
        <strain evidence="3 4">CBS 115471</strain>
    </source>
</reference>
<dbReference type="OrthoDB" id="5429634at2759"/>
<protein>
    <recommendedName>
        <fullName evidence="2">DUF6536 domain-containing protein</fullName>
    </recommendedName>
</protein>
<feature type="transmembrane region" description="Helical" evidence="1">
    <location>
        <begin position="49"/>
        <end position="75"/>
    </location>
</feature>
<dbReference type="EMBL" id="MCFA01000058">
    <property type="protein sequence ID" value="ORY11736.1"/>
    <property type="molecule type" value="Genomic_DNA"/>
</dbReference>
<evidence type="ECO:0000313" key="3">
    <source>
        <dbReference type="EMBL" id="ORY11736.1"/>
    </source>
</evidence>
<name>A0A1Y1ZNC5_9PLEO</name>
<dbReference type="Proteomes" id="UP000193144">
    <property type="component" value="Unassembled WGS sequence"/>
</dbReference>
<dbReference type="STRING" id="1231657.A0A1Y1ZNC5"/>
<feature type="transmembrane region" description="Helical" evidence="1">
    <location>
        <begin position="477"/>
        <end position="499"/>
    </location>
</feature>
<dbReference type="AlphaFoldDB" id="A0A1Y1ZNC5"/>
<feature type="transmembrane region" description="Helical" evidence="1">
    <location>
        <begin position="541"/>
        <end position="560"/>
    </location>
</feature>
<comment type="caution">
    <text evidence="3">The sequence shown here is derived from an EMBL/GenBank/DDBJ whole genome shotgun (WGS) entry which is preliminary data.</text>
</comment>
<evidence type="ECO:0000256" key="1">
    <source>
        <dbReference type="SAM" id="Phobius"/>
    </source>
</evidence>
<keyword evidence="1" id="KW-0472">Membrane</keyword>
<gene>
    <name evidence="3" type="ORF">BCR34DRAFT_483765</name>
</gene>
<accession>A0A1Y1ZNC5</accession>
<dbReference type="Pfam" id="PF20163">
    <property type="entry name" value="DUF6536"/>
    <property type="match status" value="1"/>
</dbReference>
<feature type="domain" description="DUF6536" evidence="2">
    <location>
        <begin position="47"/>
        <end position="196"/>
    </location>
</feature>
<dbReference type="PANTHER" id="PTHR35395">
    <property type="entry name" value="DUF6536 DOMAIN-CONTAINING PROTEIN"/>
    <property type="match status" value="1"/>
</dbReference>
<feature type="transmembrane region" description="Helical" evidence="1">
    <location>
        <begin position="598"/>
        <end position="621"/>
    </location>
</feature>
<organism evidence="3 4">
    <name type="scientific">Clohesyomyces aquaticus</name>
    <dbReference type="NCBI Taxonomy" id="1231657"/>
    <lineage>
        <taxon>Eukaryota</taxon>
        <taxon>Fungi</taxon>
        <taxon>Dikarya</taxon>
        <taxon>Ascomycota</taxon>
        <taxon>Pezizomycotina</taxon>
        <taxon>Dothideomycetes</taxon>
        <taxon>Pleosporomycetidae</taxon>
        <taxon>Pleosporales</taxon>
        <taxon>Lindgomycetaceae</taxon>
        <taxon>Clohesyomyces</taxon>
    </lineage>
</organism>
<keyword evidence="1" id="KW-0812">Transmembrane</keyword>
<feature type="transmembrane region" description="Helical" evidence="1">
    <location>
        <begin position="383"/>
        <end position="407"/>
    </location>
</feature>
<evidence type="ECO:0000259" key="2">
    <source>
        <dbReference type="Pfam" id="PF20163"/>
    </source>
</evidence>
<evidence type="ECO:0000313" key="4">
    <source>
        <dbReference type="Proteomes" id="UP000193144"/>
    </source>
</evidence>
<dbReference type="PANTHER" id="PTHR35395:SF1">
    <property type="entry name" value="DUF6536 DOMAIN-CONTAINING PROTEIN"/>
    <property type="match status" value="1"/>
</dbReference>